<feature type="domain" description="Insulin-like" evidence="2">
    <location>
        <begin position="46"/>
        <end position="153"/>
    </location>
</feature>
<dbReference type="Gene3D" id="1.10.100.10">
    <property type="entry name" value="Insulin-like"/>
    <property type="match status" value="1"/>
</dbReference>
<dbReference type="SMART" id="SM00078">
    <property type="entry name" value="IlGF"/>
    <property type="match status" value="1"/>
</dbReference>
<dbReference type="InterPro" id="IPR036438">
    <property type="entry name" value="Insulin-like_sf"/>
</dbReference>
<sequence>MGYFGVIVLYVFIYIQYVVVGGSARLVPYKRSGDKVCTPGSRVHRQGVCGMQISELLKTVCGSSGYFEEEYKKRSPDVTSSTPLLDMDAKEVLLLSRKARSAKLPENHALSDVLFNKEDATMFLDKRDNFHQTGIVCECCYNRCGNRKNPRYCKGEKMGLKKPRFMVYRSRIKK</sequence>
<dbReference type="Pfam" id="PF00049">
    <property type="entry name" value="Insulin"/>
    <property type="match status" value="1"/>
</dbReference>
<evidence type="ECO:0000259" key="2">
    <source>
        <dbReference type="SMART" id="SM00078"/>
    </source>
</evidence>
<organism evidence="3">
    <name type="scientific">Sinonovacula constricta</name>
    <name type="common">Razor clam</name>
    <dbReference type="NCBI Taxonomy" id="98310"/>
    <lineage>
        <taxon>Eukaryota</taxon>
        <taxon>Metazoa</taxon>
        <taxon>Spiralia</taxon>
        <taxon>Lophotrochozoa</taxon>
        <taxon>Mollusca</taxon>
        <taxon>Bivalvia</taxon>
        <taxon>Autobranchia</taxon>
        <taxon>Heteroconchia</taxon>
        <taxon>Euheterodonta</taxon>
        <taxon>Imparidentia</taxon>
        <taxon>Neoheterodontei</taxon>
        <taxon>Cardiida</taxon>
        <taxon>Tellinoidea</taxon>
        <taxon>Solecurtidae</taxon>
        <taxon>Sinonovacula</taxon>
    </lineage>
</organism>
<dbReference type="SUPFAM" id="SSF56994">
    <property type="entry name" value="Insulin-like"/>
    <property type="match status" value="1"/>
</dbReference>
<proteinExistence type="evidence at transcript level"/>
<reference evidence="3" key="1">
    <citation type="submission" date="2015-05" db="EMBL/GenBank/DDBJ databases">
        <title>Identification, expression analysis of two insulin-like/related peptide genes in the razor clam Sinonovacula constricta and its responses to bacterial challenge.</title>
        <authorList>
            <person name="Niu D."/>
            <person name="Wang F."/>
            <person name="Li J."/>
        </authorList>
    </citation>
    <scope>NUCLEOTIDE SEQUENCE</scope>
</reference>
<accession>A0A0P0CCI5</accession>
<keyword evidence="1" id="KW-0812">Transmembrane</keyword>
<dbReference type="GO" id="GO:0005179">
    <property type="term" value="F:hormone activity"/>
    <property type="evidence" value="ECO:0007669"/>
    <property type="project" value="InterPro"/>
</dbReference>
<protein>
    <submittedName>
        <fullName evidence="3">Insulin-like peptide 1</fullName>
    </submittedName>
</protein>
<dbReference type="AlphaFoldDB" id="A0A0P0CCI5"/>
<name>A0A0P0CCI5_SINCO</name>
<feature type="transmembrane region" description="Helical" evidence="1">
    <location>
        <begin position="6"/>
        <end position="27"/>
    </location>
</feature>
<keyword evidence="1" id="KW-0472">Membrane</keyword>
<keyword evidence="1" id="KW-1133">Transmembrane helix</keyword>
<evidence type="ECO:0000256" key="1">
    <source>
        <dbReference type="SAM" id="Phobius"/>
    </source>
</evidence>
<dbReference type="GO" id="GO:0005576">
    <property type="term" value="C:extracellular region"/>
    <property type="evidence" value="ECO:0007669"/>
    <property type="project" value="InterPro"/>
</dbReference>
<dbReference type="EMBL" id="KR534869">
    <property type="protein sequence ID" value="ALJ03493.1"/>
    <property type="molecule type" value="mRNA"/>
</dbReference>
<evidence type="ECO:0000313" key="3">
    <source>
        <dbReference type="EMBL" id="ALJ03493.1"/>
    </source>
</evidence>
<dbReference type="InterPro" id="IPR016179">
    <property type="entry name" value="Insulin-like"/>
</dbReference>